<dbReference type="EMBL" id="CAJVPS010007438">
    <property type="protein sequence ID" value="CAG8634909.1"/>
    <property type="molecule type" value="Genomic_DNA"/>
</dbReference>
<reference evidence="1" key="1">
    <citation type="submission" date="2021-06" db="EMBL/GenBank/DDBJ databases">
        <authorList>
            <person name="Kallberg Y."/>
            <person name="Tangrot J."/>
            <person name="Rosling A."/>
        </authorList>
    </citation>
    <scope>NUCLEOTIDE SEQUENCE</scope>
    <source>
        <strain evidence="1">FL130A</strain>
    </source>
</reference>
<evidence type="ECO:0000313" key="2">
    <source>
        <dbReference type="Proteomes" id="UP000789508"/>
    </source>
</evidence>
<comment type="caution">
    <text evidence="1">The sequence shown here is derived from an EMBL/GenBank/DDBJ whole genome shotgun (WGS) entry which is preliminary data.</text>
</comment>
<dbReference type="AlphaFoldDB" id="A0A9N9DGU1"/>
<protein>
    <submittedName>
        <fullName evidence="1">2364_t:CDS:1</fullName>
    </submittedName>
</protein>
<dbReference type="SUPFAM" id="SSF47095">
    <property type="entry name" value="HMG-box"/>
    <property type="match status" value="1"/>
</dbReference>
<accession>A0A9N9DGU1</accession>
<dbReference type="Proteomes" id="UP000789508">
    <property type="component" value="Unassembled WGS sequence"/>
</dbReference>
<name>A0A9N9DGU1_9GLOM</name>
<organism evidence="1 2">
    <name type="scientific">Ambispora leptoticha</name>
    <dbReference type="NCBI Taxonomy" id="144679"/>
    <lineage>
        <taxon>Eukaryota</taxon>
        <taxon>Fungi</taxon>
        <taxon>Fungi incertae sedis</taxon>
        <taxon>Mucoromycota</taxon>
        <taxon>Glomeromycotina</taxon>
        <taxon>Glomeromycetes</taxon>
        <taxon>Archaeosporales</taxon>
        <taxon>Ambisporaceae</taxon>
        <taxon>Ambispora</taxon>
    </lineage>
</organism>
<gene>
    <name evidence="1" type="ORF">ALEPTO_LOCUS9505</name>
</gene>
<keyword evidence="2" id="KW-1185">Reference proteome</keyword>
<dbReference type="OrthoDB" id="6247875at2759"/>
<sequence>MASQNNANSSILNQTTPNRIVPPINFGKFEFLLPKLTEEELQIILNPPLRLVLTVEELFGPAKRPSKNPNPPRSLNAYFLWRRNYDASQPSKNCTQRSHESSRMWNRSDNRIKRFFKILSDLHKIYHGLKYPQYKYNPRRNTHSKVSEKLNLTPLDYDNEAQGNSMTNFDQEGSHLDINNGLEVCEHYEKILGLEYLLELANQTQRLYVILQAVNASTLSTSISNDLFKSSY</sequence>
<dbReference type="Gene3D" id="1.10.30.10">
    <property type="entry name" value="High mobility group box domain"/>
    <property type="match status" value="1"/>
</dbReference>
<proteinExistence type="predicted"/>
<dbReference type="InterPro" id="IPR036910">
    <property type="entry name" value="HMG_box_dom_sf"/>
</dbReference>
<evidence type="ECO:0000313" key="1">
    <source>
        <dbReference type="EMBL" id="CAG8634909.1"/>
    </source>
</evidence>